<keyword evidence="2 5" id="KW-0547">Nucleotide-binding</keyword>
<sequence length="453" mass="48585">MSCPCSIPRWVRGSLLGAGSFGTVNLALNVGTGELFAVKSIDFSHSSGASTIAMENELRLLQSLDSPFVIRCFGGDETCENGVQMRNLFMEYMAGGSLADLMRKFGGALDEALIRVYARGIVEGLEYLHGQGVVHCDIKGKNILIGGTGVKVADLGSAKRIGQQEHAMRGTPLWMAPEVIMQEEQGFPSDIWSLGCTVVEMATGRPPWSHAQLTPLAALMQIGAAQQALPPLPDCLSPEAKDFLSKCLHRNPKERWTASQLLKHPFLQKKNVNQGLSSVCRHHAEEAAAPLSPTSVLDVGAVGGDSTSSWESNRRSVPLLHCPEVGRFGRGMASVTAAEGGRIEEGNCTPPVTPDEEGRGGWITVRSPRPRGEERQRPLSNFMLGVAEAAPEAGGCGGGANFSLQFLRSARRPPTLPAATSCPRRPAISPRRPMSLPYRGTDRLDHSSSTTLQ</sequence>
<feature type="region of interest" description="Disordered" evidence="7">
    <location>
        <begin position="414"/>
        <end position="453"/>
    </location>
</feature>
<evidence type="ECO:0000256" key="1">
    <source>
        <dbReference type="ARBA" id="ARBA00022679"/>
    </source>
</evidence>
<keyword evidence="3" id="KW-0418">Kinase</keyword>
<gene>
    <name evidence="9" type="ORF">GOP47_0020624</name>
</gene>
<dbReference type="GO" id="GO:0004674">
    <property type="term" value="F:protein serine/threonine kinase activity"/>
    <property type="evidence" value="ECO:0007669"/>
    <property type="project" value="UniProtKB-KW"/>
</dbReference>
<dbReference type="InterPro" id="IPR000719">
    <property type="entry name" value="Prot_kinase_dom"/>
</dbReference>
<keyword evidence="4 5" id="KW-0067">ATP-binding</keyword>
<evidence type="ECO:0000256" key="5">
    <source>
        <dbReference type="PROSITE-ProRule" id="PRU10141"/>
    </source>
</evidence>
<dbReference type="InterPro" id="IPR017441">
    <property type="entry name" value="Protein_kinase_ATP_BS"/>
</dbReference>
<dbReference type="Gene3D" id="3.30.200.20">
    <property type="entry name" value="Phosphorylase Kinase, domain 1"/>
    <property type="match status" value="1"/>
</dbReference>
<dbReference type="PANTHER" id="PTHR48011">
    <property type="entry name" value="CCR4-NOT TRANSCRIPTIONAL COMPLEX SUBUNIT CAF120-RELATED"/>
    <property type="match status" value="1"/>
</dbReference>
<organism evidence="9 10">
    <name type="scientific">Adiantum capillus-veneris</name>
    <name type="common">Maidenhair fern</name>
    <dbReference type="NCBI Taxonomy" id="13818"/>
    <lineage>
        <taxon>Eukaryota</taxon>
        <taxon>Viridiplantae</taxon>
        <taxon>Streptophyta</taxon>
        <taxon>Embryophyta</taxon>
        <taxon>Tracheophyta</taxon>
        <taxon>Polypodiopsida</taxon>
        <taxon>Polypodiidae</taxon>
        <taxon>Polypodiales</taxon>
        <taxon>Pteridineae</taxon>
        <taxon>Pteridaceae</taxon>
        <taxon>Vittarioideae</taxon>
        <taxon>Adiantum</taxon>
    </lineage>
</organism>
<dbReference type="InterPro" id="IPR011009">
    <property type="entry name" value="Kinase-like_dom_sf"/>
</dbReference>
<comment type="similarity">
    <text evidence="6">Belongs to the protein kinase superfamily.</text>
</comment>
<comment type="caution">
    <text evidence="9">The sequence shown here is derived from an EMBL/GenBank/DDBJ whole genome shotgun (WGS) entry which is preliminary data.</text>
</comment>
<dbReference type="InterPro" id="IPR052751">
    <property type="entry name" value="Plant_MAPKKK"/>
</dbReference>
<evidence type="ECO:0000256" key="7">
    <source>
        <dbReference type="SAM" id="MobiDB-lite"/>
    </source>
</evidence>
<evidence type="ECO:0000256" key="6">
    <source>
        <dbReference type="RuleBase" id="RU000304"/>
    </source>
</evidence>
<name>A0A9D4Z754_ADICA</name>
<protein>
    <recommendedName>
        <fullName evidence="8">Protein kinase domain-containing protein</fullName>
    </recommendedName>
</protein>
<dbReference type="PROSITE" id="PS50011">
    <property type="entry name" value="PROTEIN_KINASE_DOM"/>
    <property type="match status" value="1"/>
</dbReference>
<dbReference type="Gene3D" id="1.10.510.10">
    <property type="entry name" value="Transferase(Phosphotransferase) domain 1"/>
    <property type="match status" value="1"/>
</dbReference>
<dbReference type="EMBL" id="JABFUD020000020">
    <property type="protein sequence ID" value="KAI5063954.1"/>
    <property type="molecule type" value="Genomic_DNA"/>
</dbReference>
<dbReference type="PANTHER" id="PTHR48011:SF5">
    <property type="entry name" value="PROTEIN KINASE DOMAIN-CONTAINING PROTEIN"/>
    <property type="match status" value="1"/>
</dbReference>
<keyword evidence="10" id="KW-1185">Reference proteome</keyword>
<evidence type="ECO:0000313" key="10">
    <source>
        <dbReference type="Proteomes" id="UP000886520"/>
    </source>
</evidence>
<dbReference type="CDD" id="cd06606">
    <property type="entry name" value="STKc_MAPKKK"/>
    <property type="match status" value="1"/>
</dbReference>
<keyword evidence="6" id="KW-0723">Serine/threonine-protein kinase</keyword>
<feature type="domain" description="Protein kinase" evidence="8">
    <location>
        <begin position="10"/>
        <end position="267"/>
    </location>
</feature>
<keyword evidence="1" id="KW-0808">Transferase</keyword>
<evidence type="ECO:0000313" key="9">
    <source>
        <dbReference type="EMBL" id="KAI5063954.1"/>
    </source>
</evidence>
<feature type="region of interest" description="Disordered" evidence="7">
    <location>
        <begin position="342"/>
        <end position="375"/>
    </location>
</feature>
<dbReference type="GO" id="GO:0007165">
    <property type="term" value="P:signal transduction"/>
    <property type="evidence" value="ECO:0007669"/>
    <property type="project" value="TreeGrafter"/>
</dbReference>
<reference evidence="9" key="1">
    <citation type="submission" date="2021-01" db="EMBL/GenBank/DDBJ databases">
        <title>Adiantum capillus-veneris genome.</title>
        <authorList>
            <person name="Fang Y."/>
            <person name="Liao Q."/>
        </authorList>
    </citation>
    <scope>NUCLEOTIDE SEQUENCE</scope>
    <source>
        <strain evidence="9">H3</strain>
        <tissue evidence="9">Leaf</tissue>
    </source>
</reference>
<dbReference type="Proteomes" id="UP000886520">
    <property type="component" value="Chromosome 20"/>
</dbReference>
<dbReference type="AlphaFoldDB" id="A0A9D4Z754"/>
<dbReference type="SUPFAM" id="SSF56112">
    <property type="entry name" value="Protein kinase-like (PK-like)"/>
    <property type="match status" value="1"/>
</dbReference>
<dbReference type="PROSITE" id="PS00108">
    <property type="entry name" value="PROTEIN_KINASE_ST"/>
    <property type="match status" value="1"/>
</dbReference>
<evidence type="ECO:0000256" key="4">
    <source>
        <dbReference type="ARBA" id="ARBA00022840"/>
    </source>
</evidence>
<dbReference type="GO" id="GO:0005524">
    <property type="term" value="F:ATP binding"/>
    <property type="evidence" value="ECO:0007669"/>
    <property type="project" value="UniProtKB-UniRule"/>
</dbReference>
<dbReference type="PROSITE" id="PS00107">
    <property type="entry name" value="PROTEIN_KINASE_ATP"/>
    <property type="match status" value="1"/>
</dbReference>
<evidence type="ECO:0000256" key="2">
    <source>
        <dbReference type="ARBA" id="ARBA00022741"/>
    </source>
</evidence>
<dbReference type="OrthoDB" id="275301at2759"/>
<feature type="binding site" evidence="5">
    <location>
        <position position="39"/>
    </location>
    <ligand>
        <name>ATP</name>
        <dbReference type="ChEBI" id="CHEBI:30616"/>
    </ligand>
</feature>
<dbReference type="SMART" id="SM00220">
    <property type="entry name" value="S_TKc"/>
    <property type="match status" value="1"/>
</dbReference>
<evidence type="ECO:0000259" key="8">
    <source>
        <dbReference type="PROSITE" id="PS50011"/>
    </source>
</evidence>
<dbReference type="InterPro" id="IPR008271">
    <property type="entry name" value="Ser/Thr_kinase_AS"/>
</dbReference>
<accession>A0A9D4Z754</accession>
<proteinExistence type="inferred from homology"/>
<dbReference type="Pfam" id="PF00069">
    <property type="entry name" value="Pkinase"/>
    <property type="match status" value="1"/>
</dbReference>
<evidence type="ECO:0000256" key="3">
    <source>
        <dbReference type="ARBA" id="ARBA00022777"/>
    </source>
</evidence>